<dbReference type="RefSeq" id="WP_311758283.1">
    <property type="nucleotide sequence ID" value="NZ_JAVRQI010000003.1"/>
</dbReference>
<gene>
    <name evidence="1" type="ORF">RM190_04860</name>
</gene>
<dbReference type="InterPro" id="IPR027417">
    <property type="entry name" value="P-loop_NTPase"/>
</dbReference>
<dbReference type="Gene3D" id="3.40.50.300">
    <property type="entry name" value="P-loop containing nucleotide triphosphate hydrolases"/>
    <property type="match status" value="1"/>
</dbReference>
<dbReference type="EMBL" id="JAVRQI010000003">
    <property type="protein sequence ID" value="MDT1061179.1"/>
    <property type="molecule type" value="Genomic_DNA"/>
</dbReference>
<organism evidence="1 2">
    <name type="scientific">Paracoccus broussonetiae</name>
    <dbReference type="NCBI Taxonomy" id="3075834"/>
    <lineage>
        <taxon>Bacteria</taxon>
        <taxon>Pseudomonadati</taxon>
        <taxon>Pseudomonadota</taxon>
        <taxon>Alphaproteobacteria</taxon>
        <taxon>Rhodobacterales</taxon>
        <taxon>Paracoccaceae</taxon>
        <taxon>Paracoccus</taxon>
    </lineage>
</organism>
<sequence>MVPEVNLQADKQTITAFLSEITSGWDELPEPAVLELRCLFPEKTPQIARFNPTSSGMADLAEHAAEMNKYGLNCYIVVNPVRAGAENRSAKDEDIVASHYFWADGDDEEAANSIRNFAGPKYTMAVMTGRVPSPRPHIYWRTEDWVMNLAAWTGIQKAIAARLSTDPTVVNPSRIMRLPGTINWPTDKKAAKGRVPELATMRTEYEDDRDPVSFEQMLRAFGPGPSLSQLAQQASGLHIDTGPQAMDREAARIRALSGDLWNIEVFRLVGSYVRAGLQDGEILALTERLTLPGFTVDQTHREVQGMIDRTRVNPKFEGAGQRDFVPNFDHAPAPSIDAPAPHVDPWRIQSAASFTADFVSPEYIIDGIIRRGCLYTLTAPTGSGKTAVMLYASAAISMGMNFGDAEVEHGDVIFLAGENPDDVRARVIATLEFYGIQPDKCRLHFIPGTFSIRADMERLREEAAKLNNLVMVVIDTFAAYFDGDDENSNAQALDFARVVRKVTQFPGKPAVVMPAHPVKNAARDNLTPKGGSSLLNEVDGNLTLWNDAGVIKLHWQGKFRGAEFEALRFELEKRESDKLKDAKGRRMPTVLAKPLMEMRAIQIARDQLSREDAFLLSLEANPDYTVRAHSDVIGVPSMGAMSRLIDRLAEQGLIKKFRNRWELTKKGERAVEEIGGGKPQPVETEE</sequence>
<comment type="caution">
    <text evidence="1">The sequence shown here is derived from an EMBL/GenBank/DDBJ whole genome shotgun (WGS) entry which is preliminary data.</text>
</comment>
<accession>A0ABU3EAD3</accession>
<dbReference type="Pfam" id="PF13481">
    <property type="entry name" value="AAA_25"/>
    <property type="match status" value="1"/>
</dbReference>
<protein>
    <submittedName>
        <fullName evidence="1">AAA family ATPase</fullName>
    </submittedName>
</protein>
<reference evidence="2" key="1">
    <citation type="submission" date="2023-07" db="EMBL/GenBank/DDBJ databases">
        <title>Characterization of two Paracoccaceae strains isolated from Phycosphere and proposal of Xinfangfangia lacusdiani sp. nov.</title>
        <authorList>
            <person name="Deng Y."/>
            <person name="Zhang Y.Q."/>
        </authorList>
    </citation>
    <scope>NUCLEOTIDE SEQUENCE [LARGE SCALE GENOMIC DNA]</scope>
    <source>
        <strain evidence="2">CPCC 101403</strain>
    </source>
</reference>
<dbReference type="InterPro" id="IPR036390">
    <property type="entry name" value="WH_DNA-bd_sf"/>
</dbReference>
<dbReference type="InterPro" id="IPR036388">
    <property type="entry name" value="WH-like_DNA-bd_sf"/>
</dbReference>
<dbReference type="Proteomes" id="UP001251085">
    <property type="component" value="Unassembled WGS sequence"/>
</dbReference>
<evidence type="ECO:0000313" key="1">
    <source>
        <dbReference type="EMBL" id="MDT1061179.1"/>
    </source>
</evidence>
<dbReference type="Gene3D" id="3.30.70.1790">
    <property type="entry name" value="RepB DNA-primase, N-terminal domain"/>
    <property type="match status" value="1"/>
</dbReference>
<dbReference type="SUPFAM" id="SSF52540">
    <property type="entry name" value="P-loop containing nucleoside triphosphate hydrolases"/>
    <property type="match status" value="1"/>
</dbReference>
<keyword evidence="2" id="KW-1185">Reference proteome</keyword>
<dbReference type="Gene3D" id="1.10.10.10">
    <property type="entry name" value="Winged helix-like DNA-binding domain superfamily/Winged helix DNA-binding domain"/>
    <property type="match status" value="1"/>
</dbReference>
<proteinExistence type="predicted"/>
<name>A0ABU3EAD3_9RHOB</name>
<evidence type="ECO:0000313" key="2">
    <source>
        <dbReference type="Proteomes" id="UP001251085"/>
    </source>
</evidence>
<dbReference type="SUPFAM" id="SSF46785">
    <property type="entry name" value="Winged helix' DNA-binding domain"/>
    <property type="match status" value="1"/>
</dbReference>